<feature type="domain" description="Serine aminopeptidase S33" evidence="1">
    <location>
        <begin position="36"/>
        <end position="287"/>
    </location>
</feature>
<dbReference type="Pfam" id="PF12146">
    <property type="entry name" value="Hydrolase_4"/>
    <property type="match status" value="1"/>
</dbReference>
<dbReference type="Proteomes" id="UP000241771">
    <property type="component" value="Unassembled WGS sequence"/>
</dbReference>
<evidence type="ECO:0000313" key="2">
    <source>
        <dbReference type="EMBL" id="PSW21550.1"/>
    </source>
</evidence>
<sequence>MTGAIHHMWLQRNQGVFAGAEGVPIRWISVTDAGNQACVVLVNGRNESFWKYQELIYELSHQGFDVYAFDHRGQGASGRLTSDPELGHIGNFDNYILDLNTFISDVVKPERYPRRYLMAHSMGGAVTTLYLARFTPSFHAVVLNAPMFGIQLPMPLKRMAVSMTKLIDRYQTKPTYAFGQHPYSEEPFEANEVSQSTVRFSWSKRLYNEYPELRLGGPSSRWVWQALKAGNQCLSNAARVKVPVLLLQAGCDSLVDNRAQYRFARKLEGCEMRVIADARHELLMEKDEFRNQVLNETMAFFQRHT</sequence>
<dbReference type="SUPFAM" id="SSF53474">
    <property type="entry name" value="alpha/beta-Hydrolases"/>
    <property type="match status" value="1"/>
</dbReference>
<proteinExistence type="predicted"/>
<dbReference type="InterPro" id="IPR051044">
    <property type="entry name" value="MAG_DAG_Lipase"/>
</dbReference>
<dbReference type="OrthoDB" id="9788260at2"/>
<keyword evidence="3" id="KW-1185">Reference proteome</keyword>
<protein>
    <submittedName>
        <fullName evidence="2">Lysophospholipase</fullName>
    </submittedName>
</protein>
<gene>
    <name evidence="2" type="ORF">C9I98_04880</name>
</gene>
<accession>A0A2T3NZ83</accession>
<reference evidence="2 3" key="1">
    <citation type="submission" date="2018-01" db="EMBL/GenBank/DDBJ databases">
        <title>Whole genome sequencing of Histamine producing bacteria.</title>
        <authorList>
            <person name="Butler K."/>
        </authorList>
    </citation>
    <scope>NUCLEOTIDE SEQUENCE [LARGE SCALE GENOMIC DNA]</scope>
    <source>
        <strain evidence="2 3">DSM 100436</strain>
    </source>
</reference>
<dbReference type="InterPro" id="IPR022742">
    <property type="entry name" value="Hydrolase_4"/>
</dbReference>
<dbReference type="AlphaFoldDB" id="A0A2T3NZ83"/>
<comment type="caution">
    <text evidence="2">The sequence shown here is derived from an EMBL/GenBank/DDBJ whole genome shotgun (WGS) entry which is preliminary data.</text>
</comment>
<dbReference type="InterPro" id="IPR029058">
    <property type="entry name" value="AB_hydrolase_fold"/>
</dbReference>
<name>A0A2T3NZ83_9GAMM</name>
<dbReference type="PANTHER" id="PTHR11614">
    <property type="entry name" value="PHOSPHOLIPASE-RELATED"/>
    <property type="match status" value="1"/>
</dbReference>
<organism evidence="2 3">
    <name type="scientific">Photobacterium sanctipauli</name>
    <dbReference type="NCBI Taxonomy" id="1342794"/>
    <lineage>
        <taxon>Bacteria</taxon>
        <taxon>Pseudomonadati</taxon>
        <taxon>Pseudomonadota</taxon>
        <taxon>Gammaproteobacteria</taxon>
        <taxon>Vibrionales</taxon>
        <taxon>Vibrionaceae</taxon>
        <taxon>Photobacterium</taxon>
    </lineage>
</organism>
<evidence type="ECO:0000313" key="3">
    <source>
        <dbReference type="Proteomes" id="UP000241771"/>
    </source>
</evidence>
<dbReference type="EMBL" id="PYMA01000002">
    <property type="protein sequence ID" value="PSW21550.1"/>
    <property type="molecule type" value="Genomic_DNA"/>
</dbReference>
<dbReference type="Gene3D" id="3.40.50.1820">
    <property type="entry name" value="alpha/beta hydrolase"/>
    <property type="match status" value="1"/>
</dbReference>
<evidence type="ECO:0000259" key="1">
    <source>
        <dbReference type="Pfam" id="PF12146"/>
    </source>
</evidence>